<feature type="transmembrane region" description="Helical" evidence="2">
    <location>
        <begin position="39"/>
        <end position="60"/>
    </location>
</feature>
<feature type="region of interest" description="Disordered" evidence="1">
    <location>
        <begin position="1"/>
        <end position="28"/>
    </location>
</feature>
<keyword evidence="2" id="KW-1133">Transmembrane helix</keyword>
<keyword evidence="2" id="KW-0812">Transmembrane</keyword>
<keyword evidence="2" id="KW-0472">Membrane</keyword>
<sequence length="95" mass="9700">MGWGASDEASSPPVLQMEPPGSAVTKPRIHARPVDSSPVYLAGGVPLALAIAGMPGALQYPAAAQLRLPRLLLPDSGTILAHSLLLSLAVAVMPQ</sequence>
<evidence type="ECO:0000313" key="3">
    <source>
        <dbReference type="EMBL" id="KAJ1155950.1"/>
    </source>
</evidence>
<organism evidence="3 4">
    <name type="scientific">Pleurodeles waltl</name>
    <name type="common">Iberian ribbed newt</name>
    <dbReference type="NCBI Taxonomy" id="8319"/>
    <lineage>
        <taxon>Eukaryota</taxon>
        <taxon>Metazoa</taxon>
        <taxon>Chordata</taxon>
        <taxon>Craniata</taxon>
        <taxon>Vertebrata</taxon>
        <taxon>Euteleostomi</taxon>
        <taxon>Amphibia</taxon>
        <taxon>Batrachia</taxon>
        <taxon>Caudata</taxon>
        <taxon>Salamandroidea</taxon>
        <taxon>Salamandridae</taxon>
        <taxon>Pleurodelinae</taxon>
        <taxon>Pleurodeles</taxon>
    </lineage>
</organism>
<comment type="caution">
    <text evidence="3">The sequence shown here is derived from an EMBL/GenBank/DDBJ whole genome shotgun (WGS) entry which is preliminary data.</text>
</comment>
<feature type="transmembrane region" description="Helical" evidence="2">
    <location>
        <begin position="72"/>
        <end position="93"/>
    </location>
</feature>
<name>A0AAV7RWS9_PLEWA</name>
<dbReference type="Proteomes" id="UP001066276">
    <property type="component" value="Chromosome 5"/>
</dbReference>
<protein>
    <submittedName>
        <fullName evidence="3">Uncharacterized protein</fullName>
    </submittedName>
</protein>
<keyword evidence="4" id="KW-1185">Reference proteome</keyword>
<dbReference type="EMBL" id="JANPWB010000009">
    <property type="protein sequence ID" value="KAJ1155950.1"/>
    <property type="molecule type" value="Genomic_DNA"/>
</dbReference>
<evidence type="ECO:0000256" key="2">
    <source>
        <dbReference type="SAM" id="Phobius"/>
    </source>
</evidence>
<accession>A0AAV7RWS9</accession>
<evidence type="ECO:0000313" key="4">
    <source>
        <dbReference type="Proteomes" id="UP001066276"/>
    </source>
</evidence>
<gene>
    <name evidence="3" type="ORF">NDU88_008675</name>
</gene>
<proteinExistence type="predicted"/>
<dbReference type="AlphaFoldDB" id="A0AAV7RWS9"/>
<evidence type="ECO:0000256" key="1">
    <source>
        <dbReference type="SAM" id="MobiDB-lite"/>
    </source>
</evidence>
<reference evidence="3" key="1">
    <citation type="journal article" date="2022" name="bioRxiv">
        <title>Sequencing and chromosome-scale assembly of the giantPleurodeles waltlgenome.</title>
        <authorList>
            <person name="Brown T."/>
            <person name="Elewa A."/>
            <person name="Iarovenko S."/>
            <person name="Subramanian E."/>
            <person name="Araus A.J."/>
            <person name="Petzold A."/>
            <person name="Susuki M."/>
            <person name="Suzuki K.-i.T."/>
            <person name="Hayashi T."/>
            <person name="Toyoda A."/>
            <person name="Oliveira C."/>
            <person name="Osipova E."/>
            <person name="Leigh N.D."/>
            <person name="Simon A."/>
            <person name="Yun M.H."/>
        </authorList>
    </citation>
    <scope>NUCLEOTIDE SEQUENCE</scope>
    <source>
        <strain evidence="3">20211129_DDA</strain>
        <tissue evidence="3">Liver</tissue>
    </source>
</reference>